<dbReference type="Proteomes" id="UP000684084">
    <property type="component" value="Unassembled WGS sequence"/>
</dbReference>
<evidence type="ECO:0000313" key="1">
    <source>
        <dbReference type="EMBL" id="CAB5395078.1"/>
    </source>
</evidence>
<protein>
    <submittedName>
        <fullName evidence="1">Uncharacterized protein</fullName>
    </submittedName>
</protein>
<dbReference type="AlphaFoldDB" id="A0A915ZXP3"/>
<name>A0A915ZXP3_9GLOM</name>
<evidence type="ECO:0000313" key="2">
    <source>
        <dbReference type="Proteomes" id="UP000684084"/>
    </source>
</evidence>
<proteinExistence type="predicted"/>
<dbReference type="EMBL" id="CAGKOT010000095">
    <property type="protein sequence ID" value="CAB5395078.1"/>
    <property type="molecule type" value="Genomic_DNA"/>
</dbReference>
<reference evidence="1" key="1">
    <citation type="submission" date="2020-05" db="EMBL/GenBank/DDBJ databases">
        <authorList>
            <person name="Rincon C."/>
            <person name="Sanders R I."/>
            <person name="Robbins C."/>
            <person name="Chaturvedi A."/>
        </authorList>
    </citation>
    <scope>NUCLEOTIDE SEQUENCE</scope>
    <source>
        <strain evidence="1">CHB12</strain>
    </source>
</reference>
<gene>
    <name evidence="1" type="ORF">CHRIB12_LOCUS23669</name>
</gene>
<comment type="caution">
    <text evidence="1">The sequence shown here is derived from an EMBL/GenBank/DDBJ whole genome shotgun (WGS) entry which is preliminary data.</text>
</comment>
<sequence length="122" mass="14689">MTTKKKSIIASYYGTGYKRIKNEFLDSDFPKRGKLLIFNHEMLFVKLDQLKNIHNILVKRKKEVTVSYNDYELTILFEQKHHQNHSRDFIGIIRGNVTITDNEIYDLYDFDWHYFYEGDLCV</sequence>
<organism evidence="1 2">
    <name type="scientific">Rhizophagus irregularis</name>
    <dbReference type="NCBI Taxonomy" id="588596"/>
    <lineage>
        <taxon>Eukaryota</taxon>
        <taxon>Fungi</taxon>
        <taxon>Fungi incertae sedis</taxon>
        <taxon>Mucoromycota</taxon>
        <taxon>Glomeromycotina</taxon>
        <taxon>Glomeromycetes</taxon>
        <taxon>Glomerales</taxon>
        <taxon>Glomeraceae</taxon>
        <taxon>Rhizophagus</taxon>
    </lineage>
</organism>
<accession>A0A915ZXP3</accession>